<comment type="similarity">
    <text evidence="1">Belongs to the plant acyltransferase family.</text>
</comment>
<dbReference type="PANTHER" id="PTHR31623">
    <property type="entry name" value="F21J9.9"/>
    <property type="match status" value="1"/>
</dbReference>
<dbReference type="Proteomes" id="UP000197138">
    <property type="component" value="Unassembled WGS sequence"/>
</dbReference>
<dbReference type="GO" id="GO:0016746">
    <property type="term" value="F:acyltransferase activity"/>
    <property type="evidence" value="ECO:0007669"/>
    <property type="project" value="UniProtKB-KW"/>
</dbReference>
<dbReference type="Gene3D" id="3.30.559.10">
    <property type="entry name" value="Chloramphenicol acetyltransferase-like domain"/>
    <property type="match status" value="2"/>
</dbReference>
<dbReference type="OrthoDB" id="671439at2759"/>
<evidence type="ECO:0000313" key="4">
    <source>
        <dbReference type="EMBL" id="OWM70586.1"/>
    </source>
</evidence>
<reference evidence="6" key="3">
    <citation type="journal article" date="2020" name="Plant Biotechnol. J.">
        <title>The pomegranate (Punica granatum L.) draft genome dissects genetic divergence between soft- and hard-seeded cultivars.</title>
        <authorList>
            <person name="Luo X."/>
            <person name="Li H."/>
            <person name="Wu Z."/>
            <person name="Yao W."/>
            <person name="Zhao P."/>
            <person name="Cao D."/>
            <person name="Yu H."/>
            <person name="Li K."/>
            <person name="Poudel K."/>
            <person name="Zhao D."/>
            <person name="Zhang F."/>
            <person name="Xia X."/>
            <person name="Chen L."/>
            <person name="Wang Q."/>
            <person name="Jing D."/>
            <person name="Cao S."/>
        </authorList>
    </citation>
    <scope>NUCLEOTIDE SEQUENCE [LARGE SCALE GENOMIC DNA]</scope>
</reference>
<evidence type="ECO:0000313" key="6">
    <source>
        <dbReference type="Proteomes" id="UP000515151"/>
    </source>
</evidence>
<dbReference type="AlphaFoldDB" id="A0A218WD39"/>
<protein>
    <submittedName>
        <fullName evidence="7">Stemmadenine O-acetyltransferase-like</fullName>
    </submittedName>
</protein>
<evidence type="ECO:0000256" key="1">
    <source>
        <dbReference type="ARBA" id="ARBA00009861"/>
    </source>
</evidence>
<sequence>MDGCHNCSVHKPKKKTMTMEVKIISEELIKPSSSTPQHLRTFKLSLLGQLVLEPYVAATLFYSSNSKEGSCLDVRVKIDLLKKSLSQTLSRFYPLAGKIRDDFTVECDDGGARFVEVNVNMSLSQFLTDPDLIMLNKFLPCEYAAKNSPDDVTHAANFQVNVFQCGGMAISLCNPHKLHDGAFLSALLKEWAAAARGGGSGKGGTATAGDLMAPAEVFPVKDLWLRDLSVATLGCTYKKGRCVTQRFLFSGPAIEALKARGTGPTMKKPTRVEAVSGFLWKCAMAASKRKSNGLRRPSVFLHFVGIHRKTDPALSEFSLGNLLWVAAAQCKNTDSDCTDDMLPLLVAEMRRAISKIDSDFVSGLRNDKNLISSSLEELRGLGSDGEVDCFGCSSWCNFGAYNVNFGWGRPVWVGNIGFNTPMFQNFIFLFSTRLGNGIEAWVTLGEEVMDLLQEDPELRSFATVNPCPLAMTSLL</sequence>
<name>A0A218WD39_PUNGR</name>
<dbReference type="PANTHER" id="PTHR31623:SF110">
    <property type="entry name" value="VINORINE SYNTHASE-LIKE"/>
    <property type="match status" value="1"/>
</dbReference>
<dbReference type="Proteomes" id="UP000515151">
    <property type="component" value="Chromosome 7"/>
</dbReference>
<evidence type="ECO:0000256" key="2">
    <source>
        <dbReference type="ARBA" id="ARBA00022679"/>
    </source>
</evidence>
<proteinExistence type="inferred from homology"/>
<gene>
    <name evidence="7" type="primary">LOC116213298</name>
    <name evidence="4" type="ORF">CDL15_Pgr014259</name>
</gene>
<keyword evidence="6" id="KW-1185">Reference proteome</keyword>
<accession>A0A218WD39</accession>
<evidence type="ECO:0000313" key="5">
    <source>
        <dbReference type="Proteomes" id="UP000197138"/>
    </source>
</evidence>
<dbReference type="GeneID" id="116213298"/>
<evidence type="ECO:0000256" key="3">
    <source>
        <dbReference type="ARBA" id="ARBA00023315"/>
    </source>
</evidence>
<evidence type="ECO:0000313" key="7">
    <source>
        <dbReference type="RefSeq" id="XP_031404038.1"/>
    </source>
</evidence>
<keyword evidence="3" id="KW-0012">Acyltransferase</keyword>
<reference evidence="5" key="1">
    <citation type="journal article" date="2017" name="Plant J.">
        <title>The pomegranate (Punica granatum L.) genome and the genomics of punicalagin biosynthesis.</title>
        <authorList>
            <person name="Qin G."/>
            <person name="Xu C."/>
            <person name="Ming R."/>
            <person name="Tang H."/>
            <person name="Guyot R."/>
            <person name="Kramer E.M."/>
            <person name="Hu Y."/>
            <person name="Yi X."/>
            <person name="Qi Y."/>
            <person name="Xu X."/>
            <person name="Gao Z."/>
            <person name="Pan H."/>
            <person name="Jian J."/>
            <person name="Tian Y."/>
            <person name="Yue Z."/>
            <person name="Xu Y."/>
        </authorList>
    </citation>
    <scope>NUCLEOTIDE SEQUENCE [LARGE SCALE GENOMIC DNA]</scope>
    <source>
        <strain evidence="5">cv. Dabenzi</strain>
    </source>
</reference>
<keyword evidence="2" id="KW-0808">Transferase</keyword>
<dbReference type="InterPro" id="IPR023213">
    <property type="entry name" value="CAT-like_dom_sf"/>
</dbReference>
<dbReference type="EMBL" id="MTKT01004609">
    <property type="protein sequence ID" value="OWM70586.1"/>
    <property type="molecule type" value="Genomic_DNA"/>
</dbReference>
<reference evidence="7" key="4">
    <citation type="submission" date="2025-04" db="UniProtKB">
        <authorList>
            <consortium name="RefSeq"/>
        </authorList>
    </citation>
    <scope>IDENTIFICATION</scope>
    <source>
        <tissue evidence="7">Leaf</tissue>
    </source>
</reference>
<dbReference type="Pfam" id="PF02458">
    <property type="entry name" value="Transferase"/>
    <property type="match status" value="1"/>
</dbReference>
<reference evidence="4" key="2">
    <citation type="submission" date="2017-06" db="EMBL/GenBank/DDBJ databases">
        <title>The pomegranate genome and the genomics of punicalagin biosynthesis.</title>
        <authorList>
            <person name="Xu C."/>
        </authorList>
    </citation>
    <scope>NUCLEOTIDE SEQUENCE [LARGE SCALE GENOMIC DNA]</scope>
    <source>
        <tissue evidence="4">Fresh leaf</tissue>
    </source>
</reference>
<organism evidence="4 5">
    <name type="scientific">Punica granatum</name>
    <name type="common">Pomegranate</name>
    <dbReference type="NCBI Taxonomy" id="22663"/>
    <lineage>
        <taxon>Eukaryota</taxon>
        <taxon>Viridiplantae</taxon>
        <taxon>Streptophyta</taxon>
        <taxon>Embryophyta</taxon>
        <taxon>Tracheophyta</taxon>
        <taxon>Spermatophyta</taxon>
        <taxon>Magnoliopsida</taxon>
        <taxon>eudicotyledons</taxon>
        <taxon>Gunneridae</taxon>
        <taxon>Pentapetalae</taxon>
        <taxon>rosids</taxon>
        <taxon>malvids</taxon>
        <taxon>Myrtales</taxon>
        <taxon>Lythraceae</taxon>
        <taxon>Punica</taxon>
    </lineage>
</organism>
<dbReference type="RefSeq" id="XP_031404038.1">
    <property type="nucleotide sequence ID" value="XM_031548178.1"/>
</dbReference>